<gene>
    <name evidence="3" type="ORF">H9786_15845</name>
</gene>
<dbReference type="Gene3D" id="3.30.420.40">
    <property type="match status" value="1"/>
</dbReference>
<accession>A0A9D2LGA1</accession>
<protein>
    <submittedName>
        <fullName evidence="3">Ppx/GppA family phosphatase</fullName>
    </submittedName>
</protein>
<evidence type="ECO:0000256" key="1">
    <source>
        <dbReference type="SAM" id="MobiDB-lite"/>
    </source>
</evidence>
<sequence length="332" mass="35084">MNDAPVAAIDCGTNSIRLLITRRDPRTGTLVDLERRLEMVRLGYGVDRTGRFDPQAVERTLDAARRYGDLIAHHGAERIRFVATSATRDASNRDVFIDGIRDILGVTPEVITGDEEAALSFRGAVSTLEGLPGGPCVVVDIGGGSTELVLGTQAPLSRTSLDMGSVRLTERHLRSDPPTAAEISAASADIDELLDRAEQDMPLEEAACLVGVAGTVTTITAVAEGVQEYLPDATHGATLSIDEAVAVCDSLLGMTRQQRSAHRAIHPGRIDVIGAGALIWARILRRMAARAGLAHTRTSEHDILDGLALSLLDEPPPAAPEEPGGASPGPPH</sequence>
<reference evidence="3" key="2">
    <citation type="submission" date="2021-04" db="EMBL/GenBank/DDBJ databases">
        <authorList>
            <person name="Gilroy R."/>
        </authorList>
    </citation>
    <scope>NUCLEOTIDE SEQUENCE</scope>
    <source>
        <strain evidence="3">ChiHjej13B12-24818</strain>
    </source>
</reference>
<dbReference type="Proteomes" id="UP000823823">
    <property type="component" value="Unassembled WGS sequence"/>
</dbReference>
<evidence type="ECO:0000259" key="2">
    <source>
        <dbReference type="Pfam" id="PF02541"/>
    </source>
</evidence>
<dbReference type="InterPro" id="IPR043129">
    <property type="entry name" value="ATPase_NBD"/>
</dbReference>
<feature type="domain" description="Ppx/GppA phosphatase N-terminal" evidence="2">
    <location>
        <begin position="28"/>
        <end position="309"/>
    </location>
</feature>
<comment type="caution">
    <text evidence="3">The sequence shown here is derived from an EMBL/GenBank/DDBJ whole genome shotgun (WGS) entry which is preliminary data.</text>
</comment>
<dbReference type="InterPro" id="IPR050273">
    <property type="entry name" value="GppA/Ppx_hydrolase"/>
</dbReference>
<dbReference type="SUPFAM" id="SSF53067">
    <property type="entry name" value="Actin-like ATPase domain"/>
    <property type="match status" value="2"/>
</dbReference>
<dbReference type="PANTHER" id="PTHR30005">
    <property type="entry name" value="EXOPOLYPHOSPHATASE"/>
    <property type="match status" value="1"/>
</dbReference>
<organism evidence="3 4">
    <name type="scientific">Candidatus Brachybacterium merdavium</name>
    <dbReference type="NCBI Taxonomy" id="2838513"/>
    <lineage>
        <taxon>Bacteria</taxon>
        <taxon>Bacillati</taxon>
        <taxon>Actinomycetota</taxon>
        <taxon>Actinomycetes</taxon>
        <taxon>Micrococcales</taxon>
        <taxon>Dermabacteraceae</taxon>
        <taxon>Brachybacterium</taxon>
    </lineage>
</organism>
<proteinExistence type="predicted"/>
<dbReference type="PANTHER" id="PTHR30005:SF13">
    <property type="entry name" value="EXOPOLYPHOSPHATASE 2"/>
    <property type="match status" value="1"/>
</dbReference>
<dbReference type="EMBL" id="DWZH01000134">
    <property type="protein sequence ID" value="HJB11970.1"/>
    <property type="molecule type" value="Genomic_DNA"/>
</dbReference>
<dbReference type="CDD" id="cd24119">
    <property type="entry name" value="ASKHA_NBD_MtPPX2-like"/>
    <property type="match status" value="1"/>
</dbReference>
<dbReference type="AlphaFoldDB" id="A0A9D2LGA1"/>
<feature type="region of interest" description="Disordered" evidence="1">
    <location>
        <begin position="312"/>
        <end position="332"/>
    </location>
</feature>
<dbReference type="Pfam" id="PF02541">
    <property type="entry name" value="Ppx-GppA"/>
    <property type="match status" value="1"/>
</dbReference>
<name>A0A9D2LGA1_9MICO</name>
<evidence type="ECO:0000313" key="4">
    <source>
        <dbReference type="Proteomes" id="UP000823823"/>
    </source>
</evidence>
<dbReference type="GO" id="GO:0016462">
    <property type="term" value="F:pyrophosphatase activity"/>
    <property type="evidence" value="ECO:0007669"/>
    <property type="project" value="TreeGrafter"/>
</dbReference>
<dbReference type="Gene3D" id="3.30.420.150">
    <property type="entry name" value="Exopolyphosphatase. Domain 2"/>
    <property type="match status" value="1"/>
</dbReference>
<evidence type="ECO:0000313" key="3">
    <source>
        <dbReference type="EMBL" id="HJB11970.1"/>
    </source>
</evidence>
<reference evidence="3" key="1">
    <citation type="journal article" date="2021" name="PeerJ">
        <title>Extensive microbial diversity within the chicken gut microbiome revealed by metagenomics and culture.</title>
        <authorList>
            <person name="Gilroy R."/>
            <person name="Ravi A."/>
            <person name="Getino M."/>
            <person name="Pursley I."/>
            <person name="Horton D.L."/>
            <person name="Alikhan N.F."/>
            <person name="Baker D."/>
            <person name="Gharbi K."/>
            <person name="Hall N."/>
            <person name="Watson M."/>
            <person name="Adriaenssens E.M."/>
            <person name="Foster-Nyarko E."/>
            <person name="Jarju S."/>
            <person name="Secka A."/>
            <person name="Antonio M."/>
            <person name="Oren A."/>
            <person name="Chaudhuri R.R."/>
            <person name="La Ragione R."/>
            <person name="Hildebrand F."/>
            <person name="Pallen M.J."/>
        </authorList>
    </citation>
    <scope>NUCLEOTIDE SEQUENCE</scope>
    <source>
        <strain evidence="3">ChiHjej13B12-24818</strain>
    </source>
</reference>
<dbReference type="InterPro" id="IPR003695">
    <property type="entry name" value="Ppx_GppA_N"/>
</dbReference>